<dbReference type="InterPro" id="IPR001789">
    <property type="entry name" value="Sig_transdc_resp-reg_receiver"/>
</dbReference>
<dbReference type="Proteomes" id="UP001143509">
    <property type="component" value="Unassembled WGS sequence"/>
</dbReference>
<evidence type="ECO:0000256" key="2">
    <source>
        <dbReference type="PROSITE-ProRule" id="PRU00169"/>
    </source>
</evidence>
<gene>
    <name evidence="4" type="ORF">GCM10017620_09720</name>
</gene>
<comment type="caution">
    <text evidence="4">The sequence shown here is derived from an EMBL/GenBank/DDBJ whole genome shotgun (WGS) entry which is preliminary data.</text>
</comment>
<dbReference type="InterPro" id="IPR011006">
    <property type="entry name" value="CheY-like_superfamily"/>
</dbReference>
<dbReference type="InterPro" id="IPR050595">
    <property type="entry name" value="Bact_response_regulator"/>
</dbReference>
<dbReference type="PANTHER" id="PTHR44591:SF3">
    <property type="entry name" value="RESPONSE REGULATORY DOMAIN-CONTAINING PROTEIN"/>
    <property type="match status" value="1"/>
</dbReference>
<feature type="modified residue" description="4-aspartylphosphate" evidence="2">
    <location>
        <position position="58"/>
    </location>
</feature>
<keyword evidence="1 2" id="KW-0597">Phosphoprotein</keyword>
<accession>A0ABQ5T7L2</accession>
<dbReference type="CDD" id="cd17546">
    <property type="entry name" value="REC_hyHK_CKI1_RcsC-like"/>
    <property type="match status" value="1"/>
</dbReference>
<dbReference type="EMBL" id="BSFD01000002">
    <property type="protein sequence ID" value="GLK47999.1"/>
    <property type="molecule type" value="Genomic_DNA"/>
</dbReference>
<dbReference type="RefSeq" id="WP_271164265.1">
    <property type="nucleotide sequence ID" value="NZ_BSFD01000002.1"/>
</dbReference>
<dbReference type="Gene3D" id="3.40.50.2300">
    <property type="match status" value="1"/>
</dbReference>
<dbReference type="PANTHER" id="PTHR44591">
    <property type="entry name" value="STRESS RESPONSE REGULATOR PROTEIN 1"/>
    <property type="match status" value="1"/>
</dbReference>
<evidence type="ECO:0000313" key="4">
    <source>
        <dbReference type="EMBL" id="GLK47999.1"/>
    </source>
</evidence>
<keyword evidence="5" id="KW-1185">Reference proteome</keyword>
<reference evidence="4" key="2">
    <citation type="submission" date="2023-01" db="EMBL/GenBank/DDBJ databases">
        <authorList>
            <person name="Sun Q."/>
            <person name="Evtushenko L."/>
        </authorList>
    </citation>
    <scope>NUCLEOTIDE SEQUENCE</scope>
    <source>
        <strain evidence="4">VKM B-1499</strain>
    </source>
</reference>
<evidence type="ECO:0000313" key="5">
    <source>
        <dbReference type="Proteomes" id="UP001143509"/>
    </source>
</evidence>
<proteinExistence type="predicted"/>
<evidence type="ECO:0000256" key="1">
    <source>
        <dbReference type="ARBA" id="ARBA00022553"/>
    </source>
</evidence>
<feature type="domain" description="Response regulatory" evidence="3">
    <location>
        <begin position="8"/>
        <end position="127"/>
    </location>
</feature>
<reference evidence="4" key="1">
    <citation type="journal article" date="2014" name="Int. J. Syst. Evol. Microbiol.">
        <title>Complete genome of a new Firmicutes species belonging to the dominant human colonic microbiota ('Ruminococcus bicirculans') reveals two chromosomes and a selective capacity to utilize plant glucans.</title>
        <authorList>
            <consortium name="NISC Comparative Sequencing Program"/>
            <person name="Wegmann U."/>
            <person name="Louis P."/>
            <person name="Goesmann A."/>
            <person name="Henrissat B."/>
            <person name="Duncan S.H."/>
            <person name="Flint H.J."/>
        </authorList>
    </citation>
    <scope>NUCLEOTIDE SEQUENCE</scope>
    <source>
        <strain evidence="4">VKM B-1499</strain>
    </source>
</reference>
<dbReference type="SMART" id="SM00448">
    <property type="entry name" value="REC"/>
    <property type="match status" value="1"/>
</dbReference>
<dbReference type="SUPFAM" id="SSF52172">
    <property type="entry name" value="CheY-like"/>
    <property type="match status" value="1"/>
</dbReference>
<dbReference type="PROSITE" id="PS50110">
    <property type="entry name" value="RESPONSE_REGULATORY"/>
    <property type="match status" value="1"/>
</dbReference>
<protein>
    <submittedName>
        <fullName evidence="4">Response regulator</fullName>
    </submittedName>
</protein>
<organism evidence="4 5">
    <name type="scientific">Brevundimonas intermedia</name>
    <dbReference type="NCBI Taxonomy" id="74315"/>
    <lineage>
        <taxon>Bacteria</taxon>
        <taxon>Pseudomonadati</taxon>
        <taxon>Pseudomonadota</taxon>
        <taxon>Alphaproteobacteria</taxon>
        <taxon>Caulobacterales</taxon>
        <taxon>Caulobacteraceae</taxon>
        <taxon>Brevundimonas</taxon>
    </lineage>
</organism>
<evidence type="ECO:0000259" key="3">
    <source>
        <dbReference type="PROSITE" id="PS50110"/>
    </source>
</evidence>
<name>A0ABQ5T7L2_9CAUL</name>
<dbReference type="Pfam" id="PF00072">
    <property type="entry name" value="Response_reg"/>
    <property type="match status" value="1"/>
</dbReference>
<sequence>MSVLRSLNVLVVDDHDHMLAIASTILRAAGVRTVHEATDGAAALDILSAKPIDLALIDYNMFPLDGVELTRRVRTGTDGVNMHLPIIMMSGHAEKSRIHAARDAGVTEFLAKPLTAKSIIERIKSVILNPRPFVKIDTYCGPCRRRKEAANYDGPLRRAVDADPSFNAA</sequence>